<dbReference type="PANTHER" id="PTHR11439">
    <property type="entry name" value="GAG-POL-RELATED RETROTRANSPOSON"/>
    <property type="match status" value="1"/>
</dbReference>
<comment type="caution">
    <text evidence="3">The sequence shown here is derived from an EMBL/GenBank/DDBJ whole genome shotgun (WGS) entry which is preliminary data.</text>
</comment>
<reference evidence="3" key="2">
    <citation type="submission" date="2022-01" db="EMBL/GenBank/DDBJ databases">
        <authorList>
            <person name="Yamashiro T."/>
            <person name="Shiraishi A."/>
            <person name="Satake H."/>
            <person name="Nakayama K."/>
        </authorList>
    </citation>
    <scope>NUCLEOTIDE SEQUENCE</scope>
</reference>
<gene>
    <name evidence="3" type="ORF">Tco_1093010</name>
</gene>
<dbReference type="InterPro" id="IPR013103">
    <property type="entry name" value="RVT_2"/>
</dbReference>
<dbReference type="Proteomes" id="UP001151760">
    <property type="component" value="Unassembled WGS sequence"/>
</dbReference>
<dbReference type="PANTHER" id="PTHR11439:SF495">
    <property type="entry name" value="REVERSE TRANSCRIPTASE, RNA-DEPENDENT DNA POLYMERASE-RELATED"/>
    <property type="match status" value="1"/>
</dbReference>
<proteinExistence type="predicted"/>
<feature type="compositionally biased region" description="Polar residues" evidence="1">
    <location>
        <begin position="110"/>
        <end position="134"/>
    </location>
</feature>
<keyword evidence="4" id="KW-1185">Reference proteome</keyword>
<evidence type="ECO:0000256" key="1">
    <source>
        <dbReference type="SAM" id="MobiDB-lite"/>
    </source>
</evidence>
<accession>A0ABQ5IDW9</accession>
<dbReference type="EMBL" id="BQNB010020584">
    <property type="protein sequence ID" value="GJT97492.1"/>
    <property type="molecule type" value="Genomic_DNA"/>
</dbReference>
<sequence length="622" mass="70057">MTVKIEAPKELPKISLVNESLKKLKFHLAKFDYVLKIRIAPNARTEGEWGFEHTKAAFNNEIIPFLKSLKDIFNVFDRDLLNEIIEVKIVFDQMNAAVQQTSVDKQLKCSTSKYGSKPTGNKRNDRISQTPSRNMKNKVEAQPRKVNKKNCIVKPVHDVDVKHSVLNANYEPICATCKKSLFDDVHDMCSSKKDKIVESNNANHSEPNHTWGSNATDIPSSSSLVMTVRFENDHIARIMGYADYQLGNVTILRVSYIEGIGHNLFFVGQFCDRDLEVLAKDGLARGIPRLKFQKDHLCSACALGKSKKSSHQPKVKDTNQEKLYLLHMDLCGPMHVETINGKSSGLGLHSMTPATSSSGLVPNFIPQQPCIPPPRDDWNRLFQHMFDEYFTPPSVADAPSSNKVLLIKLKWIYKFKTNEFSRVLKNKAILVAQGFRQEEGIDFEESFAPVARIEAIHIFVENAAHKNMMIYQMDIKTSFLNGELKEEVYVSQLEGFVDQDNPSHKYKLKKAIYDLKQAPRACDSVDTPMVENSKLDEDLQGIPVDATLYHGMIGSLMYLTSSRPDLIYAVCLCARYQYSKDTGMSMTAYADADHAGCKDTKCSTSGSAQFLGDKLVSWSSKK</sequence>
<feature type="domain" description="Reverse transcriptase Ty1/copia-type" evidence="2">
    <location>
        <begin position="396"/>
        <end position="525"/>
    </location>
</feature>
<feature type="region of interest" description="Disordered" evidence="1">
    <location>
        <begin position="110"/>
        <end position="143"/>
    </location>
</feature>
<evidence type="ECO:0000313" key="3">
    <source>
        <dbReference type="EMBL" id="GJT97492.1"/>
    </source>
</evidence>
<protein>
    <submittedName>
        <fullName evidence="3">Retrovirus-related pol polyprotein from transposon TNT 1-94</fullName>
    </submittedName>
</protein>
<dbReference type="Pfam" id="PF07727">
    <property type="entry name" value="RVT_2"/>
    <property type="match status" value="1"/>
</dbReference>
<reference evidence="3" key="1">
    <citation type="journal article" date="2022" name="Int. J. Mol. Sci.">
        <title>Draft Genome of Tanacetum Coccineum: Genomic Comparison of Closely Related Tanacetum-Family Plants.</title>
        <authorList>
            <person name="Yamashiro T."/>
            <person name="Shiraishi A."/>
            <person name="Nakayama K."/>
            <person name="Satake H."/>
        </authorList>
    </citation>
    <scope>NUCLEOTIDE SEQUENCE</scope>
</reference>
<evidence type="ECO:0000313" key="4">
    <source>
        <dbReference type="Proteomes" id="UP001151760"/>
    </source>
</evidence>
<organism evidence="3 4">
    <name type="scientific">Tanacetum coccineum</name>
    <dbReference type="NCBI Taxonomy" id="301880"/>
    <lineage>
        <taxon>Eukaryota</taxon>
        <taxon>Viridiplantae</taxon>
        <taxon>Streptophyta</taxon>
        <taxon>Embryophyta</taxon>
        <taxon>Tracheophyta</taxon>
        <taxon>Spermatophyta</taxon>
        <taxon>Magnoliopsida</taxon>
        <taxon>eudicotyledons</taxon>
        <taxon>Gunneridae</taxon>
        <taxon>Pentapetalae</taxon>
        <taxon>asterids</taxon>
        <taxon>campanulids</taxon>
        <taxon>Asterales</taxon>
        <taxon>Asteraceae</taxon>
        <taxon>Asteroideae</taxon>
        <taxon>Anthemideae</taxon>
        <taxon>Anthemidinae</taxon>
        <taxon>Tanacetum</taxon>
    </lineage>
</organism>
<name>A0ABQ5IDW9_9ASTR</name>
<evidence type="ECO:0000259" key="2">
    <source>
        <dbReference type="Pfam" id="PF07727"/>
    </source>
</evidence>